<dbReference type="Proteomes" id="UP000075615">
    <property type="component" value="Unassembled WGS sequence"/>
</dbReference>
<accession>A0A150XD00</accession>
<feature type="compositionally biased region" description="Low complexity" evidence="1">
    <location>
        <begin position="163"/>
        <end position="177"/>
    </location>
</feature>
<protein>
    <submittedName>
        <fullName evidence="3">Molybdenum cofactor sulfurase</fullName>
    </submittedName>
</protein>
<feature type="region of interest" description="Disordered" evidence="1">
    <location>
        <begin position="161"/>
        <end position="185"/>
    </location>
</feature>
<dbReference type="InterPro" id="IPR011037">
    <property type="entry name" value="Pyrv_Knase-like_insert_dom_sf"/>
</dbReference>
<dbReference type="GO" id="GO:0030151">
    <property type="term" value="F:molybdenum ion binding"/>
    <property type="evidence" value="ECO:0007669"/>
    <property type="project" value="InterPro"/>
</dbReference>
<sequence length="185" mass="20027">MRLSLEQKTIPYLTTQFSQAGKVVFISIRPERGELPQAVQEVNAIEGIGLEGDHYASKGGKRQVTLIQAEHIKAVASMVGQAEIDPLLLRRNIVVEGINLQSLKGKKFRIGNAVLEHTGDCHPCSRMEENLGNGGYNAMRGHGGITARILTSGLISLDDKLSPMEQPQESPSPNPHSATDQGLLP</sequence>
<dbReference type="Pfam" id="PF03473">
    <property type="entry name" value="MOSC"/>
    <property type="match status" value="1"/>
</dbReference>
<evidence type="ECO:0000259" key="2">
    <source>
        <dbReference type="PROSITE" id="PS51340"/>
    </source>
</evidence>
<dbReference type="STRING" id="296218.AWN68_06080"/>
<dbReference type="InterPro" id="IPR052716">
    <property type="entry name" value="MOSC_domain"/>
</dbReference>
<dbReference type="GO" id="GO:0003824">
    <property type="term" value="F:catalytic activity"/>
    <property type="evidence" value="ECO:0007669"/>
    <property type="project" value="InterPro"/>
</dbReference>
<evidence type="ECO:0000313" key="3">
    <source>
        <dbReference type="EMBL" id="KYG76593.1"/>
    </source>
</evidence>
<dbReference type="PANTHER" id="PTHR36930">
    <property type="entry name" value="METAL-SULFUR CLUSTER BIOSYNTHESIS PROTEINS YUAD-RELATED"/>
    <property type="match status" value="1"/>
</dbReference>
<keyword evidence="4" id="KW-1185">Reference proteome</keyword>
<organism evidence="3 4">
    <name type="scientific">Roseivirga echinicomitans</name>
    <dbReference type="NCBI Taxonomy" id="296218"/>
    <lineage>
        <taxon>Bacteria</taxon>
        <taxon>Pseudomonadati</taxon>
        <taxon>Bacteroidota</taxon>
        <taxon>Cytophagia</taxon>
        <taxon>Cytophagales</taxon>
        <taxon>Roseivirgaceae</taxon>
        <taxon>Roseivirga</taxon>
    </lineage>
</organism>
<dbReference type="AlphaFoldDB" id="A0A150XD00"/>
<dbReference type="PANTHER" id="PTHR36930:SF1">
    <property type="entry name" value="MOSC DOMAIN-CONTAINING PROTEIN"/>
    <property type="match status" value="1"/>
</dbReference>
<dbReference type="SUPFAM" id="SSF50800">
    <property type="entry name" value="PK beta-barrel domain-like"/>
    <property type="match status" value="1"/>
</dbReference>
<dbReference type="PROSITE" id="PS51340">
    <property type="entry name" value="MOSC"/>
    <property type="match status" value="1"/>
</dbReference>
<comment type="caution">
    <text evidence="3">The sequence shown here is derived from an EMBL/GenBank/DDBJ whole genome shotgun (WGS) entry which is preliminary data.</text>
</comment>
<feature type="domain" description="MOSC" evidence="2">
    <location>
        <begin position="37"/>
        <end position="164"/>
    </location>
</feature>
<dbReference type="InterPro" id="IPR005302">
    <property type="entry name" value="MoCF_Sase_C"/>
</dbReference>
<evidence type="ECO:0000313" key="4">
    <source>
        <dbReference type="Proteomes" id="UP000075615"/>
    </source>
</evidence>
<dbReference type="OrthoDB" id="1550913at2"/>
<evidence type="ECO:0000256" key="1">
    <source>
        <dbReference type="SAM" id="MobiDB-lite"/>
    </source>
</evidence>
<dbReference type="EMBL" id="LRDB01000023">
    <property type="protein sequence ID" value="KYG76593.1"/>
    <property type="molecule type" value="Genomic_DNA"/>
</dbReference>
<gene>
    <name evidence="3" type="ORF">AWN68_06080</name>
</gene>
<reference evidence="3 4" key="1">
    <citation type="submission" date="2016-01" db="EMBL/GenBank/DDBJ databases">
        <title>Genome sequencing of Roseivirga echinicomitans KMM 6058.</title>
        <authorList>
            <person name="Selvaratnam C."/>
            <person name="Thevarajoo S."/>
            <person name="Goh K.M."/>
            <person name="Ee R."/>
            <person name="Chan K.-G."/>
            <person name="Chong C.S."/>
        </authorList>
    </citation>
    <scope>NUCLEOTIDE SEQUENCE [LARGE SCALE GENOMIC DNA]</scope>
    <source>
        <strain evidence="3 4">KMM 6058</strain>
    </source>
</reference>
<proteinExistence type="predicted"/>
<name>A0A150XD00_9BACT</name>
<dbReference type="RefSeq" id="WP_068415862.1">
    <property type="nucleotide sequence ID" value="NZ_LRDB01000023.1"/>
</dbReference>
<dbReference type="Gene3D" id="2.40.33.20">
    <property type="entry name" value="PK beta-barrel domain-like"/>
    <property type="match status" value="1"/>
</dbReference>
<dbReference type="GO" id="GO:0030170">
    <property type="term" value="F:pyridoxal phosphate binding"/>
    <property type="evidence" value="ECO:0007669"/>
    <property type="project" value="InterPro"/>
</dbReference>